<feature type="region of interest" description="Disordered" evidence="1">
    <location>
        <begin position="1"/>
        <end position="28"/>
    </location>
</feature>
<protein>
    <recommendedName>
        <fullName evidence="4">Guanylate cyclase domain-containing protein</fullName>
    </recommendedName>
</protein>
<evidence type="ECO:0008006" key="4">
    <source>
        <dbReference type="Google" id="ProtNLM"/>
    </source>
</evidence>
<reference evidence="2 3" key="1">
    <citation type="submission" date="2020-08" db="EMBL/GenBank/DDBJ databases">
        <title>Sequencing the genomes of 1000 actinobacteria strains.</title>
        <authorList>
            <person name="Klenk H.-P."/>
        </authorList>
    </citation>
    <scope>NUCLEOTIDE SEQUENCE [LARGE SCALE GENOMIC DNA]</scope>
    <source>
        <strain evidence="2 3">DSM 45486</strain>
    </source>
</reference>
<accession>A0A7W9M394</accession>
<proteinExistence type="predicted"/>
<evidence type="ECO:0000313" key="3">
    <source>
        <dbReference type="Proteomes" id="UP000552097"/>
    </source>
</evidence>
<organism evidence="2 3">
    <name type="scientific">Saccharothrix ecbatanensis</name>
    <dbReference type="NCBI Taxonomy" id="1105145"/>
    <lineage>
        <taxon>Bacteria</taxon>
        <taxon>Bacillati</taxon>
        <taxon>Actinomycetota</taxon>
        <taxon>Actinomycetes</taxon>
        <taxon>Pseudonocardiales</taxon>
        <taxon>Pseudonocardiaceae</taxon>
        <taxon>Saccharothrix</taxon>
    </lineage>
</organism>
<dbReference type="RefSeq" id="WP_184924569.1">
    <property type="nucleotide sequence ID" value="NZ_JACHMO010000001.1"/>
</dbReference>
<dbReference type="AlphaFoldDB" id="A0A7W9M394"/>
<evidence type="ECO:0000313" key="2">
    <source>
        <dbReference type="EMBL" id="MBB5805781.1"/>
    </source>
</evidence>
<comment type="caution">
    <text evidence="2">The sequence shown here is derived from an EMBL/GenBank/DDBJ whole genome shotgun (WGS) entry which is preliminary data.</text>
</comment>
<name>A0A7W9M394_9PSEU</name>
<dbReference type="Proteomes" id="UP000552097">
    <property type="component" value="Unassembled WGS sequence"/>
</dbReference>
<sequence>MMTNANCPDVTGLPEVTGPAEVIGPAEVSPPPRHRVIFGVDVEASTCRTNPERAVLRQIMYALLEQALDEAGVTDRFRDPIRDRGDGALVIVRPVDEVPKTVFLSDVAPRLSALLDRHAIGHPGKPIRLRAVLHAGEVHYDRWSSFGEALDLACRLLDADEARRELRQVREPLVLVVSEDIHRSLVRHGYPGIDATAYRRLVDVRLGEERHAGWVHVPRRSARPAPDDIPLPRPAPSRLVVVDPAVPLRPVVVDPAVPLRPVR</sequence>
<gene>
    <name evidence="2" type="ORF">F4560_005549</name>
</gene>
<evidence type="ECO:0000256" key="1">
    <source>
        <dbReference type="SAM" id="MobiDB-lite"/>
    </source>
</evidence>
<keyword evidence="3" id="KW-1185">Reference proteome</keyword>
<dbReference type="EMBL" id="JACHMO010000001">
    <property type="protein sequence ID" value="MBB5805781.1"/>
    <property type="molecule type" value="Genomic_DNA"/>
</dbReference>